<gene>
    <name evidence="1" type="primary">Necator_chrII.g4332</name>
    <name evidence="1" type="ORF">RB195_016540</name>
</gene>
<organism evidence="1 2">
    <name type="scientific">Necator americanus</name>
    <name type="common">Human hookworm</name>
    <dbReference type="NCBI Taxonomy" id="51031"/>
    <lineage>
        <taxon>Eukaryota</taxon>
        <taxon>Metazoa</taxon>
        <taxon>Ecdysozoa</taxon>
        <taxon>Nematoda</taxon>
        <taxon>Chromadorea</taxon>
        <taxon>Rhabditida</taxon>
        <taxon>Rhabditina</taxon>
        <taxon>Rhabditomorpha</taxon>
        <taxon>Strongyloidea</taxon>
        <taxon>Ancylostomatidae</taxon>
        <taxon>Bunostominae</taxon>
        <taxon>Necator</taxon>
    </lineage>
</organism>
<comment type="caution">
    <text evidence="1">The sequence shown here is derived from an EMBL/GenBank/DDBJ whole genome shotgun (WGS) entry which is preliminary data.</text>
</comment>
<proteinExistence type="predicted"/>
<keyword evidence="2" id="KW-1185">Reference proteome</keyword>
<name>A0ABR1C3L5_NECAM</name>
<dbReference type="Proteomes" id="UP001303046">
    <property type="component" value="Unassembled WGS sequence"/>
</dbReference>
<evidence type="ECO:0000313" key="1">
    <source>
        <dbReference type="EMBL" id="KAK6732218.1"/>
    </source>
</evidence>
<protein>
    <submittedName>
        <fullName evidence="1">Uncharacterized protein</fullName>
    </submittedName>
</protein>
<accession>A0ABR1C3L5</accession>
<dbReference type="EMBL" id="JAVFWL010000002">
    <property type="protein sequence ID" value="KAK6732218.1"/>
    <property type="molecule type" value="Genomic_DNA"/>
</dbReference>
<evidence type="ECO:0000313" key="2">
    <source>
        <dbReference type="Proteomes" id="UP001303046"/>
    </source>
</evidence>
<sequence length="79" mass="8696">MQCMMAATFRVGADYPAEQCLTPGQFALSTSILNFLYLSILQAVLSSSSVDKKTKLVPTIYDRLAIEDLADVFFASCKH</sequence>
<reference evidence="1 2" key="1">
    <citation type="submission" date="2023-08" db="EMBL/GenBank/DDBJ databases">
        <title>A Necator americanus chromosomal reference genome.</title>
        <authorList>
            <person name="Ilik V."/>
            <person name="Petrzelkova K.J."/>
            <person name="Pardy F."/>
            <person name="Fuh T."/>
            <person name="Niatou-Singa F.S."/>
            <person name="Gouil Q."/>
            <person name="Baker L."/>
            <person name="Ritchie M.E."/>
            <person name="Jex A.R."/>
            <person name="Gazzola D."/>
            <person name="Li H."/>
            <person name="Toshio Fujiwara R."/>
            <person name="Zhan B."/>
            <person name="Aroian R.V."/>
            <person name="Pafco B."/>
            <person name="Schwarz E.M."/>
        </authorList>
    </citation>
    <scope>NUCLEOTIDE SEQUENCE [LARGE SCALE GENOMIC DNA]</scope>
    <source>
        <strain evidence="1 2">Aroian</strain>
        <tissue evidence="1">Whole animal</tissue>
    </source>
</reference>